<dbReference type="AlphaFoldDB" id="A0ABD5MCV3"/>
<dbReference type="InterPro" id="IPR050155">
    <property type="entry name" value="HAD-like_hydrolase_sf"/>
</dbReference>
<dbReference type="Proteomes" id="UP001570511">
    <property type="component" value="Unassembled WGS sequence"/>
</dbReference>
<accession>A0ABD5MCV3</accession>
<dbReference type="InterPro" id="IPR041492">
    <property type="entry name" value="HAD_2"/>
</dbReference>
<dbReference type="PANTHER" id="PTHR43434">
    <property type="entry name" value="PHOSPHOGLYCOLATE PHOSPHATASE"/>
    <property type="match status" value="1"/>
</dbReference>
<protein>
    <submittedName>
        <fullName evidence="2">HAD family hydrolase</fullName>
        <ecNumber evidence="2">3.-.-.-</ecNumber>
    </submittedName>
</protein>
<dbReference type="EMBL" id="JBGNYA010000001">
    <property type="protein sequence ID" value="MFA1611406.1"/>
    <property type="molecule type" value="Genomic_DNA"/>
</dbReference>
<dbReference type="NCBIfam" id="TIGR01549">
    <property type="entry name" value="HAD-SF-IA-v1"/>
    <property type="match status" value="1"/>
</dbReference>
<dbReference type="RefSeq" id="WP_372389656.1">
    <property type="nucleotide sequence ID" value="NZ_JBGNYA010000001.1"/>
</dbReference>
<dbReference type="Pfam" id="PF13419">
    <property type="entry name" value="HAD_2"/>
    <property type="match status" value="1"/>
</dbReference>
<evidence type="ECO:0000313" key="2">
    <source>
        <dbReference type="EMBL" id="MFA1611406.1"/>
    </source>
</evidence>
<dbReference type="Gene3D" id="3.40.50.1000">
    <property type="entry name" value="HAD superfamily/HAD-like"/>
    <property type="match status" value="1"/>
</dbReference>
<sequence length="224" mass="24354">MEYDAVVFDNDGVLVERPGVELLRSAAREAFAAVGIENPADEDVEAVAYGVTPETLTRVCGAYGVDVDDFWAARERTASAAQISAMEGGETDRYPDIDVLDDLAAPLGIVSTNQQATIDAILRHHGLESLFGTAYGREPTVESLRRKKPAPYYLERALDDLGAESALFVGDSETDVLAAHRAGVDSAFLRRPHRADTMLDAEPTYELDSLRSLRDLPGVTLREN</sequence>
<comment type="similarity">
    <text evidence="1">Belongs to the HAD-like hydrolase superfamily.</text>
</comment>
<dbReference type="SUPFAM" id="SSF56784">
    <property type="entry name" value="HAD-like"/>
    <property type="match status" value="1"/>
</dbReference>
<keyword evidence="2" id="KW-0378">Hydrolase</keyword>
<gene>
    <name evidence="2" type="ORF">OS889_10385</name>
</gene>
<proteinExistence type="inferred from homology"/>
<dbReference type="InterPro" id="IPR036412">
    <property type="entry name" value="HAD-like_sf"/>
</dbReference>
<dbReference type="InterPro" id="IPR006439">
    <property type="entry name" value="HAD-SF_hydro_IA"/>
</dbReference>
<dbReference type="EC" id="3.-.-.-" evidence="2"/>
<dbReference type="SFLD" id="SFLDS00003">
    <property type="entry name" value="Haloacid_Dehalogenase"/>
    <property type="match status" value="1"/>
</dbReference>
<evidence type="ECO:0000313" key="3">
    <source>
        <dbReference type="Proteomes" id="UP001570511"/>
    </source>
</evidence>
<evidence type="ECO:0000256" key="1">
    <source>
        <dbReference type="ARBA" id="ARBA00007958"/>
    </source>
</evidence>
<dbReference type="GO" id="GO:0016787">
    <property type="term" value="F:hydrolase activity"/>
    <property type="evidence" value="ECO:0007669"/>
    <property type="project" value="UniProtKB-KW"/>
</dbReference>
<name>A0ABD5MCV3_9EURY</name>
<dbReference type="InterPro" id="IPR023214">
    <property type="entry name" value="HAD_sf"/>
</dbReference>
<dbReference type="SFLD" id="SFLDG01129">
    <property type="entry name" value="C1.5:_HAD__Beta-PGM__Phosphata"/>
    <property type="match status" value="1"/>
</dbReference>
<keyword evidence="3" id="KW-1185">Reference proteome</keyword>
<dbReference type="PANTHER" id="PTHR43434:SF1">
    <property type="entry name" value="PHOSPHOGLYCOLATE PHOSPHATASE"/>
    <property type="match status" value="1"/>
</dbReference>
<organism evidence="2 3">
    <name type="scientific">Halobellus rubicundus</name>
    <dbReference type="NCBI Taxonomy" id="2996466"/>
    <lineage>
        <taxon>Archaea</taxon>
        <taxon>Methanobacteriati</taxon>
        <taxon>Methanobacteriota</taxon>
        <taxon>Stenosarchaea group</taxon>
        <taxon>Halobacteria</taxon>
        <taxon>Halobacteriales</taxon>
        <taxon>Haloferacaceae</taxon>
        <taxon>Halobellus</taxon>
    </lineage>
</organism>
<comment type="caution">
    <text evidence="2">The sequence shown here is derived from an EMBL/GenBank/DDBJ whole genome shotgun (WGS) entry which is preliminary data.</text>
</comment>
<reference evidence="2 3" key="1">
    <citation type="submission" date="2024-08" db="EMBL/GenBank/DDBJ databases">
        <title>Halobellus sp. MBLA0158 whole genome sequence.</title>
        <authorList>
            <person name="Hwang C.Y."/>
            <person name="Cho E.-S."/>
            <person name="Seo M.-J."/>
        </authorList>
    </citation>
    <scope>NUCLEOTIDE SEQUENCE [LARGE SCALE GENOMIC DNA]</scope>
    <source>
        <strain evidence="2 3">MBLA0158</strain>
    </source>
</reference>